<feature type="domain" description="Tyr recombinase" evidence="4">
    <location>
        <begin position="95"/>
        <end position="269"/>
    </location>
</feature>
<evidence type="ECO:0000259" key="4">
    <source>
        <dbReference type="PROSITE" id="PS51898"/>
    </source>
</evidence>
<evidence type="ECO:0000313" key="7">
    <source>
        <dbReference type="Proteomes" id="UP000000845"/>
    </source>
</evidence>
<evidence type="ECO:0000256" key="2">
    <source>
        <dbReference type="ARBA" id="ARBA00023172"/>
    </source>
</evidence>
<feature type="domain" description="Core-binding (CB)" evidence="5">
    <location>
        <begin position="1"/>
        <end position="79"/>
    </location>
</feature>
<dbReference type="HOGENOM" id="CLU_027562_9_2_0"/>
<keyword evidence="2" id="KW-0233">DNA recombination</keyword>
<dbReference type="PROSITE" id="PS51898">
    <property type="entry name" value="TYR_RECOMBINASE"/>
    <property type="match status" value="1"/>
</dbReference>
<dbReference type="PANTHER" id="PTHR30349:SF89">
    <property type="entry name" value="INTEGRASE_RECOMBINASE"/>
    <property type="match status" value="1"/>
</dbReference>
<dbReference type="Pfam" id="PF00589">
    <property type="entry name" value="Phage_integrase"/>
    <property type="match status" value="1"/>
</dbReference>
<dbReference type="RefSeq" id="WP_012863601.1">
    <property type="nucleotide sequence ID" value="NC_013519.1"/>
</dbReference>
<evidence type="ECO:0000259" key="5">
    <source>
        <dbReference type="PROSITE" id="PS51900"/>
    </source>
</evidence>
<accession>D1AS40</accession>
<keyword evidence="7" id="KW-1185">Reference proteome</keyword>
<organism evidence="6 7">
    <name type="scientific">Sebaldella termitidis (strain ATCC 33386 / NCTC 11300)</name>
    <dbReference type="NCBI Taxonomy" id="526218"/>
    <lineage>
        <taxon>Bacteria</taxon>
        <taxon>Fusobacteriati</taxon>
        <taxon>Fusobacteriota</taxon>
        <taxon>Fusobacteriia</taxon>
        <taxon>Fusobacteriales</taxon>
        <taxon>Leptotrichiaceae</taxon>
        <taxon>Sebaldella</taxon>
    </lineage>
</organism>
<dbReference type="InterPro" id="IPR013762">
    <property type="entry name" value="Integrase-like_cat_sf"/>
</dbReference>
<proteinExistence type="predicted"/>
<dbReference type="InterPro" id="IPR002104">
    <property type="entry name" value="Integrase_catalytic"/>
</dbReference>
<evidence type="ECO:0000313" key="6">
    <source>
        <dbReference type="EMBL" id="ACZ11027.1"/>
    </source>
</evidence>
<gene>
    <name evidence="6" type="ORF">Sterm_4199</name>
</gene>
<dbReference type="GO" id="GO:0006310">
    <property type="term" value="P:DNA recombination"/>
    <property type="evidence" value="ECO:0007669"/>
    <property type="project" value="UniProtKB-KW"/>
</dbReference>
<protein>
    <submittedName>
        <fullName evidence="6">Integrase family protein</fullName>
    </submittedName>
</protein>
<dbReference type="SUPFAM" id="SSF56349">
    <property type="entry name" value="DNA breaking-rejoining enzymes"/>
    <property type="match status" value="1"/>
</dbReference>
<dbReference type="Gene3D" id="1.10.443.10">
    <property type="entry name" value="Intergrase catalytic core"/>
    <property type="match status" value="1"/>
</dbReference>
<dbReference type="Gene3D" id="1.10.150.130">
    <property type="match status" value="1"/>
</dbReference>
<sequence>MTELQEFKQELIHNELSQATISRYMTDLNQFIDKTGISSKEDINKAKLLDYKDYLINNFKPASCTIKLIGINKFLDFIGLDNLKVKLPKKQKKNVLEDMLTVAEYERLLKYADKLGKEKMYYIIMTLANTGIRISELEFITVEALKKESTSIKNKGKIREIILPKKLIKDLKEYCKKNNITNGPVFISKAGNPIDITYIHRELKTISGQARIKKSKVHAHAFRHLFAIQYMKRNNNALSLADILGHSSLETTRIYTQQTKEQHQKSIDNLF</sequence>
<dbReference type="PANTHER" id="PTHR30349">
    <property type="entry name" value="PHAGE INTEGRASE-RELATED"/>
    <property type="match status" value="1"/>
</dbReference>
<dbReference type="InterPro" id="IPR050090">
    <property type="entry name" value="Tyrosine_recombinase_XerCD"/>
</dbReference>
<dbReference type="Proteomes" id="UP000000845">
    <property type="component" value="Plasmid pSTERM02"/>
</dbReference>
<dbReference type="eggNOG" id="COG4974">
    <property type="taxonomic scope" value="Bacteria"/>
</dbReference>
<evidence type="ECO:0000256" key="3">
    <source>
        <dbReference type="PROSITE-ProRule" id="PRU01248"/>
    </source>
</evidence>
<geneLocation type="plasmid" evidence="6 7">
    <name>pSTERM02</name>
</geneLocation>
<dbReference type="InterPro" id="IPR011010">
    <property type="entry name" value="DNA_brk_join_enz"/>
</dbReference>
<dbReference type="InterPro" id="IPR044068">
    <property type="entry name" value="CB"/>
</dbReference>
<keyword evidence="6" id="KW-0614">Plasmid</keyword>
<reference evidence="6 7" key="1">
    <citation type="journal article" date="2010" name="Stand. Genomic Sci.">
        <title>Complete genome sequence of Sebaldella termitidis type strain (NCTC 11300).</title>
        <authorList>
            <person name="Harmon-Smith M."/>
            <person name="Celia L."/>
            <person name="Chertkov O."/>
            <person name="Lapidus A."/>
            <person name="Copeland A."/>
            <person name="Glavina Del Rio T."/>
            <person name="Nolan M."/>
            <person name="Lucas S."/>
            <person name="Tice H."/>
            <person name="Cheng J.F."/>
            <person name="Han C."/>
            <person name="Detter J.C."/>
            <person name="Bruce D."/>
            <person name="Goodwin L."/>
            <person name="Pitluck S."/>
            <person name="Pati A."/>
            <person name="Liolios K."/>
            <person name="Ivanova N."/>
            <person name="Mavromatis K."/>
            <person name="Mikhailova N."/>
            <person name="Chen A."/>
            <person name="Palaniappan K."/>
            <person name="Land M."/>
            <person name="Hauser L."/>
            <person name="Chang Y.J."/>
            <person name="Jeffries C.D."/>
            <person name="Brettin T."/>
            <person name="Goker M."/>
            <person name="Beck B."/>
            <person name="Bristow J."/>
            <person name="Eisen J.A."/>
            <person name="Markowitz V."/>
            <person name="Hugenholtz P."/>
            <person name="Kyrpides N.C."/>
            <person name="Klenk H.P."/>
            <person name="Chen F."/>
        </authorList>
    </citation>
    <scope>NUCLEOTIDE SEQUENCE [LARGE SCALE GENOMIC DNA]</scope>
    <source>
        <strain evidence="7">ATCC 33386 / NCTC 11300</strain>
        <plasmid evidence="7">Plasmid pSTERM02</plasmid>
    </source>
</reference>
<dbReference type="AlphaFoldDB" id="D1AS40"/>
<name>D1AS40_SEBTE</name>
<dbReference type="InterPro" id="IPR010998">
    <property type="entry name" value="Integrase_recombinase_N"/>
</dbReference>
<dbReference type="GO" id="GO:0015074">
    <property type="term" value="P:DNA integration"/>
    <property type="evidence" value="ECO:0007669"/>
    <property type="project" value="InterPro"/>
</dbReference>
<dbReference type="KEGG" id="str:Sterm_4199"/>
<keyword evidence="1 3" id="KW-0238">DNA-binding</keyword>
<dbReference type="EMBL" id="CP001741">
    <property type="protein sequence ID" value="ACZ11027.1"/>
    <property type="molecule type" value="Genomic_DNA"/>
</dbReference>
<evidence type="ECO:0000256" key="1">
    <source>
        <dbReference type="ARBA" id="ARBA00023125"/>
    </source>
</evidence>
<dbReference type="GO" id="GO:0003677">
    <property type="term" value="F:DNA binding"/>
    <property type="evidence" value="ECO:0007669"/>
    <property type="project" value="UniProtKB-UniRule"/>
</dbReference>
<dbReference type="PROSITE" id="PS51900">
    <property type="entry name" value="CB"/>
    <property type="match status" value="1"/>
</dbReference>